<keyword evidence="3" id="KW-0833">Ubl conjugation pathway</keyword>
<feature type="repeat" description="ANK" evidence="6">
    <location>
        <begin position="149"/>
        <end position="181"/>
    </location>
</feature>
<evidence type="ECO:0000256" key="1">
    <source>
        <dbReference type="ARBA" id="ARBA00004906"/>
    </source>
</evidence>
<evidence type="ECO:0000256" key="4">
    <source>
        <dbReference type="ARBA" id="ARBA00023043"/>
    </source>
</evidence>
<dbReference type="Gene3D" id="1.25.40.20">
    <property type="entry name" value="Ankyrin repeat-containing domain"/>
    <property type="match status" value="3"/>
</dbReference>
<name>H2Z4B9_CIOSA</name>
<feature type="repeat" description="ANK" evidence="6">
    <location>
        <begin position="116"/>
        <end position="148"/>
    </location>
</feature>
<evidence type="ECO:0000256" key="3">
    <source>
        <dbReference type="ARBA" id="ARBA00022786"/>
    </source>
</evidence>
<organism evidence="7 8">
    <name type="scientific">Ciona savignyi</name>
    <name type="common">Pacific transparent sea squirt</name>
    <dbReference type="NCBI Taxonomy" id="51511"/>
    <lineage>
        <taxon>Eukaryota</taxon>
        <taxon>Metazoa</taxon>
        <taxon>Chordata</taxon>
        <taxon>Tunicata</taxon>
        <taxon>Ascidiacea</taxon>
        <taxon>Phlebobranchia</taxon>
        <taxon>Cionidae</taxon>
        <taxon>Ciona</taxon>
    </lineage>
</organism>
<accession>H2Z4B9</accession>
<keyword evidence="4 6" id="KW-0040">ANK repeat</keyword>
<evidence type="ECO:0000256" key="6">
    <source>
        <dbReference type="PROSITE-ProRule" id="PRU00023"/>
    </source>
</evidence>
<reference evidence="7" key="2">
    <citation type="submission" date="2025-08" db="UniProtKB">
        <authorList>
            <consortium name="Ensembl"/>
        </authorList>
    </citation>
    <scope>IDENTIFICATION</scope>
</reference>
<comment type="pathway">
    <text evidence="1">Protein modification; protein ubiquitination.</text>
</comment>
<feature type="repeat" description="ANK" evidence="6">
    <location>
        <begin position="41"/>
        <end position="62"/>
    </location>
</feature>
<feature type="repeat" description="ANK" evidence="6">
    <location>
        <begin position="182"/>
        <end position="214"/>
    </location>
</feature>
<reference evidence="8" key="1">
    <citation type="submission" date="2003-08" db="EMBL/GenBank/DDBJ databases">
        <authorList>
            <person name="Birren B."/>
            <person name="Nusbaum C."/>
            <person name="Abebe A."/>
            <person name="Abouelleil A."/>
            <person name="Adekoya E."/>
            <person name="Ait-zahra M."/>
            <person name="Allen N."/>
            <person name="Allen T."/>
            <person name="An P."/>
            <person name="Anderson M."/>
            <person name="Anderson S."/>
            <person name="Arachchi H."/>
            <person name="Armbruster J."/>
            <person name="Bachantsang P."/>
            <person name="Baldwin J."/>
            <person name="Barry A."/>
            <person name="Bayul T."/>
            <person name="Blitshsteyn B."/>
            <person name="Bloom T."/>
            <person name="Blye J."/>
            <person name="Boguslavskiy L."/>
            <person name="Borowsky M."/>
            <person name="Boukhgalter B."/>
            <person name="Brunache A."/>
            <person name="Butler J."/>
            <person name="Calixte N."/>
            <person name="Calvo S."/>
            <person name="Camarata J."/>
            <person name="Campo K."/>
            <person name="Chang J."/>
            <person name="Cheshatsang Y."/>
            <person name="Citroen M."/>
            <person name="Collymore A."/>
            <person name="Considine T."/>
            <person name="Cook A."/>
            <person name="Cooke P."/>
            <person name="Corum B."/>
            <person name="Cuomo C."/>
            <person name="David R."/>
            <person name="Dawoe T."/>
            <person name="Degray S."/>
            <person name="Dodge S."/>
            <person name="Dooley K."/>
            <person name="Dorje P."/>
            <person name="Dorjee K."/>
            <person name="Dorris L."/>
            <person name="Duffey N."/>
            <person name="Dupes A."/>
            <person name="Elkins T."/>
            <person name="Engels R."/>
            <person name="Erickson J."/>
            <person name="Farina A."/>
            <person name="Faro S."/>
            <person name="Ferreira P."/>
            <person name="Fischer H."/>
            <person name="Fitzgerald M."/>
            <person name="Foley K."/>
            <person name="Gage D."/>
            <person name="Galagan J."/>
            <person name="Gearin G."/>
            <person name="Gnerre S."/>
            <person name="Gnirke A."/>
            <person name="Goyette A."/>
            <person name="Graham J."/>
            <person name="Grandbois E."/>
            <person name="Gyaltsen K."/>
            <person name="Hafez N."/>
            <person name="Hagopian D."/>
            <person name="Hagos B."/>
            <person name="Hall J."/>
            <person name="Hatcher B."/>
            <person name="Heller A."/>
            <person name="Higgins H."/>
            <person name="Honan T."/>
            <person name="Horn A."/>
            <person name="Houde N."/>
            <person name="Hughes L."/>
            <person name="Hulme W."/>
            <person name="Husby E."/>
            <person name="Iliev I."/>
            <person name="Jaffe D."/>
            <person name="Jones C."/>
            <person name="Kamal M."/>
            <person name="Kamat A."/>
            <person name="Kamvysselis M."/>
            <person name="Karlsson E."/>
            <person name="Kells C."/>
            <person name="Kieu A."/>
            <person name="Kisner P."/>
            <person name="Kodira C."/>
            <person name="Kulbokas E."/>
            <person name="Labutti K."/>
            <person name="Lama D."/>
            <person name="Landers T."/>
            <person name="Leger J."/>
            <person name="Levine S."/>
            <person name="Lewis D."/>
            <person name="Lewis T."/>
            <person name="Lindblad-toh K."/>
            <person name="Liu X."/>
            <person name="Lokyitsang T."/>
            <person name="Lokyitsang Y."/>
            <person name="Lucien O."/>
            <person name="Lui A."/>
            <person name="Ma L.J."/>
            <person name="Mabbitt R."/>
            <person name="Macdonald J."/>
            <person name="Maclean C."/>
            <person name="Major J."/>
            <person name="Manning J."/>
            <person name="Marabella R."/>
            <person name="Maru K."/>
            <person name="Matthews C."/>
            <person name="Mauceli E."/>
            <person name="Mccarthy M."/>
            <person name="Mcdonough S."/>
            <person name="Mcghee T."/>
            <person name="Meldrim J."/>
            <person name="Meneus L."/>
            <person name="Mesirov J."/>
            <person name="Mihalev A."/>
            <person name="Mihova T."/>
            <person name="Mikkelsen T."/>
            <person name="Mlenga V."/>
            <person name="Moru K."/>
            <person name="Mozes J."/>
            <person name="Mulrain L."/>
            <person name="Munson G."/>
            <person name="Naylor J."/>
            <person name="Newes C."/>
            <person name="Nguyen C."/>
            <person name="Nguyen N."/>
            <person name="Nguyen T."/>
            <person name="Nicol R."/>
            <person name="Nielsen C."/>
            <person name="Nizzari M."/>
            <person name="Norbu C."/>
            <person name="Norbu N."/>
            <person name="O'donnell P."/>
            <person name="Okoawo O."/>
            <person name="O'leary S."/>
            <person name="Omotosho B."/>
            <person name="O'neill K."/>
            <person name="Osman S."/>
            <person name="Parker S."/>
            <person name="Perrin D."/>
            <person name="Phunkhang P."/>
            <person name="Piqani B."/>
            <person name="Purcell S."/>
            <person name="Rachupka T."/>
            <person name="Ramasamy U."/>
            <person name="Rameau R."/>
            <person name="Ray V."/>
            <person name="Raymond C."/>
            <person name="Retta R."/>
            <person name="Richardson S."/>
            <person name="Rise C."/>
            <person name="Rodriguez J."/>
            <person name="Rogers J."/>
            <person name="Rogov P."/>
            <person name="Rutman M."/>
            <person name="Schupbach R."/>
            <person name="Seaman C."/>
            <person name="Settipalli S."/>
            <person name="Sharpe T."/>
            <person name="Sheridan J."/>
            <person name="Sherpa N."/>
            <person name="Shi J."/>
            <person name="Smirnov S."/>
            <person name="Smith C."/>
            <person name="Sougnez C."/>
            <person name="Spencer B."/>
            <person name="Stalker J."/>
            <person name="Stange-thomann N."/>
            <person name="Stavropoulos S."/>
            <person name="Stetson K."/>
            <person name="Stone C."/>
            <person name="Stone S."/>
            <person name="Stubbs M."/>
            <person name="Talamas J."/>
            <person name="Tchuinga P."/>
            <person name="Tenzing P."/>
            <person name="Tesfaye S."/>
            <person name="Theodore J."/>
            <person name="Thoulutsang Y."/>
            <person name="Topham K."/>
            <person name="Towey S."/>
            <person name="Tsamla T."/>
            <person name="Tsomo N."/>
            <person name="Vallee D."/>
            <person name="Vassiliev H."/>
            <person name="Venkataraman V."/>
            <person name="Vinson J."/>
            <person name="Vo A."/>
            <person name="Wade C."/>
            <person name="Wang S."/>
            <person name="Wangchuk T."/>
            <person name="Wangdi T."/>
            <person name="Whittaker C."/>
            <person name="Wilkinson J."/>
            <person name="Wu Y."/>
            <person name="Wyman D."/>
            <person name="Yadav S."/>
            <person name="Yang S."/>
            <person name="Yang X."/>
            <person name="Yeager S."/>
            <person name="Yee E."/>
            <person name="Young G."/>
            <person name="Zainoun J."/>
            <person name="Zembeck L."/>
            <person name="Zimmer A."/>
            <person name="Zody M."/>
            <person name="Lander E."/>
        </authorList>
    </citation>
    <scope>NUCLEOTIDE SEQUENCE [LARGE SCALE GENOMIC DNA]</scope>
</reference>
<dbReference type="eggNOG" id="KOG0508">
    <property type="taxonomic scope" value="Eukaryota"/>
</dbReference>
<dbReference type="PRINTS" id="PR01415">
    <property type="entry name" value="ANKYRIN"/>
</dbReference>
<comment type="similarity">
    <text evidence="5">Belongs to the fem-1 family.</text>
</comment>
<protein>
    <submittedName>
        <fullName evidence="7">Uncharacterized protein</fullName>
    </submittedName>
</protein>
<evidence type="ECO:0000313" key="8">
    <source>
        <dbReference type="Proteomes" id="UP000007875"/>
    </source>
</evidence>
<dbReference type="InParanoid" id="H2Z4B9"/>
<dbReference type="AlphaFoldDB" id="H2Z4B9"/>
<dbReference type="Gene3D" id="1.25.40.10">
    <property type="entry name" value="Tetratricopeptide repeat domain"/>
    <property type="match status" value="1"/>
</dbReference>
<dbReference type="OMA" id="EQSSGHP"/>
<dbReference type="PANTHER" id="PTHR24173">
    <property type="entry name" value="ANKYRIN REPEAT CONTAINING"/>
    <property type="match status" value="1"/>
</dbReference>
<dbReference type="STRING" id="51511.ENSCSAVP00000012431"/>
<dbReference type="GO" id="GO:0006511">
    <property type="term" value="P:ubiquitin-dependent protein catabolic process"/>
    <property type="evidence" value="ECO:0007669"/>
    <property type="project" value="TreeGrafter"/>
</dbReference>
<keyword evidence="2" id="KW-0677">Repeat</keyword>
<dbReference type="Pfam" id="PF12796">
    <property type="entry name" value="Ank_2"/>
    <property type="match status" value="2"/>
</dbReference>
<evidence type="ECO:0000313" key="7">
    <source>
        <dbReference type="Ensembl" id="ENSCSAVP00000012431.1"/>
    </source>
</evidence>
<keyword evidence="8" id="KW-1185">Reference proteome</keyword>
<feature type="repeat" description="ANK" evidence="6">
    <location>
        <begin position="577"/>
        <end position="615"/>
    </location>
</feature>
<proteinExistence type="inferred from homology"/>
<dbReference type="InterPro" id="IPR011990">
    <property type="entry name" value="TPR-like_helical_dom_sf"/>
</dbReference>
<dbReference type="SMART" id="SM00248">
    <property type="entry name" value="ANK"/>
    <property type="match status" value="8"/>
</dbReference>
<dbReference type="InterPro" id="IPR036770">
    <property type="entry name" value="Ankyrin_rpt-contain_sf"/>
</dbReference>
<evidence type="ECO:0000256" key="5">
    <source>
        <dbReference type="ARBA" id="ARBA00038500"/>
    </source>
</evidence>
<dbReference type="PROSITE" id="PS50088">
    <property type="entry name" value="ANK_REPEAT"/>
    <property type="match status" value="5"/>
</dbReference>
<sequence length="670" mass="74390">MDHLKWAIFHAAKEGKLNQLKGILASKSSSQVRALTSGKVEGSTPLITASREGHLEVVQYLIVKCHADMHQRGSVVFDGETIEDAPPLWCAAAAGHFSIVKCLVQHKADPNCTTQTNSTPLRAACFDGHLGIVKYLLEHKADIEIANRHEHTCLMIACYKGHTEIVRTLLESGASVNRCSVKRNTALHDCAENGSVAIAKLLLRYGARTQQDGHGMTPLMTAAVAGHIQLTEYFSAIPETPKMERINAIELLGATFLDKRHDMTSAHQFWRRAITLRKTLGSPLREAPTSHIPAYGNINEPKTISELEEVRSDPEKCRIIALLIRERVLGPKHPDTSYYIRYRGAVYADSGDFEKCVKLWMYALDMQRGNLEPLYPMTLSSLLSFAELFSFMQQEVEKVNPADTNKSKIYNKVEYMCTVYYDGCSLTFVQLNCSAGSSSNIPRNITPSNHSSIGNGVSRSSRPHLAASSSCCSLCEASNQRVYRAMVIILHLTALSDNVLHDKSVTPEQLKESVNHRGFLLYQLRDVRDHCNRTLLHLASSSRACPLGRYPVTKFPSPAVADILLNCGFDPNVKDYEGKTPLHLAAETAGDDPKSSIATLNHLLESGGHIDMNDGKGKCILDITNKSLHPKINRTKHETLQCLASRVIMRHRLPYKEVIPTNMHQFVALH</sequence>
<dbReference type="SUPFAM" id="SSF48403">
    <property type="entry name" value="Ankyrin repeat"/>
    <property type="match status" value="2"/>
</dbReference>
<dbReference type="Ensembl" id="ENSCSAVT00000012575.1">
    <property type="protein sequence ID" value="ENSCSAVP00000012431.1"/>
    <property type="gene ID" value="ENSCSAVG00000007301.1"/>
</dbReference>
<evidence type="ECO:0000256" key="2">
    <source>
        <dbReference type="ARBA" id="ARBA00022737"/>
    </source>
</evidence>
<reference evidence="7" key="3">
    <citation type="submission" date="2025-09" db="UniProtKB">
        <authorList>
            <consortium name="Ensembl"/>
        </authorList>
    </citation>
    <scope>IDENTIFICATION</scope>
</reference>
<dbReference type="FunCoup" id="H2Z4B9">
    <property type="interactions" value="119"/>
</dbReference>
<dbReference type="PROSITE" id="PS50297">
    <property type="entry name" value="ANK_REP_REGION"/>
    <property type="match status" value="5"/>
</dbReference>
<dbReference type="GO" id="GO:0000151">
    <property type="term" value="C:ubiquitin ligase complex"/>
    <property type="evidence" value="ECO:0007669"/>
    <property type="project" value="TreeGrafter"/>
</dbReference>
<dbReference type="InterPro" id="IPR002110">
    <property type="entry name" value="Ankyrin_rpt"/>
</dbReference>
<dbReference type="PANTHER" id="PTHR24173:SF85">
    <property type="entry name" value="PROTEIN FEM-1 HOMOLOG CG6966"/>
    <property type="match status" value="1"/>
</dbReference>
<dbReference type="Proteomes" id="UP000007875">
    <property type="component" value="Unassembled WGS sequence"/>
</dbReference>
<dbReference type="GeneTree" id="ENSGT00940000161115"/>
<dbReference type="Pfam" id="PF00023">
    <property type="entry name" value="Ank"/>
    <property type="match status" value="1"/>
</dbReference>